<dbReference type="CDD" id="cd16620">
    <property type="entry name" value="vRING-HC-C4C4_RBBP6"/>
    <property type="match status" value="1"/>
</dbReference>
<dbReference type="GO" id="GO:0005634">
    <property type="term" value="C:nucleus"/>
    <property type="evidence" value="ECO:0007669"/>
    <property type="project" value="TreeGrafter"/>
</dbReference>
<name>A0A392PRW0_9FABA</name>
<protein>
    <submittedName>
        <fullName evidence="1">Retinoblastoma-binding protein</fullName>
    </submittedName>
</protein>
<dbReference type="GO" id="GO:0006511">
    <property type="term" value="P:ubiquitin-dependent protein catabolic process"/>
    <property type="evidence" value="ECO:0007669"/>
    <property type="project" value="TreeGrafter"/>
</dbReference>
<dbReference type="EMBL" id="LXQA010091355">
    <property type="protein sequence ID" value="MCI14190.1"/>
    <property type="molecule type" value="Genomic_DNA"/>
</dbReference>
<evidence type="ECO:0000313" key="2">
    <source>
        <dbReference type="Proteomes" id="UP000265520"/>
    </source>
</evidence>
<dbReference type="InterPro" id="IPR033489">
    <property type="entry name" value="RBBP6"/>
</dbReference>
<dbReference type="GO" id="GO:0061630">
    <property type="term" value="F:ubiquitin protein ligase activity"/>
    <property type="evidence" value="ECO:0007669"/>
    <property type="project" value="InterPro"/>
</dbReference>
<accession>A0A392PRW0</accession>
<dbReference type="Proteomes" id="UP000265520">
    <property type="component" value="Unassembled WGS sequence"/>
</dbReference>
<dbReference type="PANTHER" id="PTHR15439:SF0">
    <property type="entry name" value="CELL DIVISION CYCLE AND APOPTOSIS REGULATOR PROTEIN 1-RELATED"/>
    <property type="match status" value="1"/>
</dbReference>
<dbReference type="GO" id="GO:0016567">
    <property type="term" value="P:protein ubiquitination"/>
    <property type="evidence" value="ECO:0007669"/>
    <property type="project" value="InterPro"/>
</dbReference>
<dbReference type="Gene3D" id="3.30.40.10">
    <property type="entry name" value="Zinc/RING finger domain, C3HC4 (zinc finger)"/>
    <property type="match status" value="1"/>
</dbReference>
<sequence length="127" mass="13771">QPTGIPRSMLMVNPQGSYALLNGSVAVLKPNEAAFDKEMEGLSSTRSVGDLPPELHCPLCNNVMKDAVLTSKCCFKSFCDKCIRDYIMSKSACVCLATNILADDLLPNKTLRDAINRILETGNSSTE</sequence>
<organism evidence="1 2">
    <name type="scientific">Trifolium medium</name>
    <dbReference type="NCBI Taxonomy" id="97028"/>
    <lineage>
        <taxon>Eukaryota</taxon>
        <taxon>Viridiplantae</taxon>
        <taxon>Streptophyta</taxon>
        <taxon>Embryophyta</taxon>
        <taxon>Tracheophyta</taxon>
        <taxon>Spermatophyta</taxon>
        <taxon>Magnoliopsida</taxon>
        <taxon>eudicotyledons</taxon>
        <taxon>Gunneridae</taxon>
        <taxon>Pentapetalae</taxon>
        <taxon>rosids</taxon>
        <taxon>fabids</taxon>
        <taxon>Fabales</taxon>
        <taxon>Fabaceae</taxon>
        <taxon>Papilionoideae</taxon>
        <taxon>50 kb inversion clade</taxon>
        <taxon>NPAAA clade</taxon>
        <taxon>Hologalegina</taxon>
        <taxon>IRL clade</taxon>
        <taxon>Trifolieae</taxon>
        <taxon>Trifolium</taxon>
    </lineage>
</organism>
<dbReference type="SUPFAM" id="SSF57850">
    <property type="entry name" value="RING/U-box"/>
    <property type="match status" value="1"/>
</dbReference>
<evidence type="ECO:0000313" key="1">
    <source>
        <dbReference type="EMBL" id="MCI14190.1"/>
    </source>
</evidence>
<dbReference type="InterPro" id="IPR013083">
    <property type="entry name" value="Znf_RING/FYVE/PHD"/>
</dbReference>
<feature type="non-terminal residue" evidence="1">
    <location>
        <position position="127"/>
    </location>
</feature>
<dbReference type="GO" id="GO:0006397">
    <property type="term" value="P:mRNA processing"/>
    <property type="evidence" value="ECO:0007669"/>
    <property type="project" value="InterPro"/>
</dbReference>
<proteinExistence type="predicted"/>
<comment type="caution">
    <text evidence="1">The sequence shown here is derived from an EMBL/GenBank/DDBJ whole genome shotgun (WGS) entry which is preliminary data.</text>
</comment>
<keyword evidence="2" id="KW-1185">Reference proteome</keyword>
<dbReference type="PANTHER" id="PTHR15439">
    <property type="entry name" value="RETINOBLASTOMA-BINDING PROTEIN 6"/>
    <property type="match status" value="1"/>
</dbReference>
<reference evidence="1 2" key="1">
    <citation type="journal article" date="2018" name="Front. Plant Sci.">
        <title>Red Clover (Trifolium pratense) and Zigzag Clover (T. medium) - A Picture of Genomic Similarities and Differences.</title>
        <authorList>
            <person name="Dluhosova J."/>
            <person name="Istvanek J."/>
            <person name="Nedelnik J."/>
            <person name="Repkova J."/>
        </authorList>
    </citation>
    <scope>NUCLEOTIDE SEQUENCE [LARGE SCALE GENOMIC DNA]</scope>
    <source>
        <strain evidence="2">cv. 10/8</strain>
        <tissue evidence="1">Leaf</tissue>
    </source>
</reference>
<feature type="non-terminal residue" evidence="1">
    <location>
        <position position="1"/>
    </location>
</feature>
<dbReference type="AlphaFoldDB" id="A0A392PRW0"/>